<reference evidence="7 8" key="1">
    <citation type="submission" date="2017-04" db="EMBL/GenBank/DDBJ databases">
        <title>Draft genome sequence of Tuber borchii Vittad., a whitish edible truffle.</title>
        <authorList>
            <consortium name="DOE Joint Genome Institute"/>
            <person name="Murat C."/>
            <person name="Kuo A."/>
            <person name="Barry K.W."/>
            <person name="Clum A."/>
            <person name="Dockter R.B."/>
            <person name="Fauchery L."/>
            <person name="Iotti M."/>
            <person name="Kohler A."/>
            <person name="Labutti K."/>
            <person name="Lindquist E.A."/>
            <person name="Lipzen A."/>
            <person name="Ohm R.A."/>
            <person name="Wang M."/>
            <person name="Grigoriev I.V."/>
            <person name="Zambonelli A."/>
            <person name="Martin F.M."/>
        </authorList>
    </citation>
    <scope>NUCLEOTIDE SEQUENCE [LARGE SCALE GENOMIC DNA]</scope>
    <source>
        <strain evidence="7 8">Tbo3840</strain>
    </source>
</reference>
<feature type="transmembrane region" description="Helical" evidence="5">
    <location>
        <begin position="134"/>
        <end position="157"/>
    </location>
</feature>
<evidence type="ECO:0000256" key="2">
    <source>
        <dbReference type="ARBA" id="ARBA00022692"/>
    </source>
</evidence>
<keyword evidence="4 5" id="KW-0472">Membrane</keyword>
<dbReference type="STRING" id="42251.A0A2T6ZT29"/>
<proteinExistence type="predicted"/>
<feature type="domain" description="ABC-2 type transporter transmembrane" evidence="6">
    <location>
        <begin position="74"/>
        <end position="296"/>
    </location>
</feature>
<evidence type="ECO:0000256" key="5">
    <source>
        <dbReference type="SAM" id="Phobius"/>
    </source>
</evidence>
<dbReference type="EMBL" id="NESQ01000112">
    <property type="protein sequence ID" value="PUU78637.1"/>
    <property type="molecule type" value="Genomic_DNA"/>
</dbReference>
<dbReference type="Pfam" id="PF12698">
    <property type="entry name" value="ABC2_membrane_3"/>
    <property type="match status" value="1"/>
</dbReference>
<sequence>MQNLVDSLHFLNSFNDLKNYFKLNYHNVTPGGLYVRGGDSPTNATIAFRGGGNVRNVLTLQNDDFLLGQRIFTHYSEFDLFLSNGTGHTLQFVIYMGLAFSAFPTFFAIYPTVERIRNVRALHNSTGVKALPLWLAYTAFDFAAVLITTVVRTIIYVAETNDIWFHVEYSFLGILVYGLGSILLAYSVSLTAGSQLSAFAIVAGSQTVMLLLYFIAFMSVRTYAPTSKIGDQINIIPLAFLVPLPIGSLVRALFVVLNIFCLLSRLGMGHEPRELTLYGGPILYLMAQSICYFLLLRWERLPPALSCHGDERALPIPIESTTLEWLVPKSNISMPKSRERVPQTMASVWLALVDRSRERWLP</sequence>
<accession>A0A2T6ZT29</accession>
<evidence type="ECO:0000256" key="1">
    <source>
        <dbReference type="ARBA" id="ARBA00004141"/>
    </source>
</evidence>
<protein>
    <recommendedName>
        <fullName evidence="6">ABC-2 type transporter transmembrane domain-containing protein</fullName>
    </recommendedName>
</protein>
<keyword evidence="2 5" id="KW-0812">Transmembrane</keyword>
<organism evidence="7 8">
    <name type="scientific">Tuber borchii</name>
    <name type="common">White truffle</name>
    <dbReference type="NCBI Taxonomy" id="42251"/>
    <lineage>
        <taxon>Eukaryota</taxon>
        <taxon>Fungi</taxon>
        <taxon>Dikarya</taxon>
        <taxon>Ascomycota</taxon>
        <taxon>Pezizomycotina</taxon>
        <taxon>Pezizomycetes</taxon>
        <taxon>Pezizales</taxon>
        <taxon>Tuberaceae</taxon>
        <taxon>Tuber</taxon>
    </lineage>
</organism>
<feature type="transmembrane region" description="Helical" evidence="5">
    <location>
        <begin position="163"/>
        <end position="186"/>
    </location>
</feature>
<evidence type="ECO:0000259" key="6">
    <source>
        <dbReference type="Pfam" id="PF12698"/>
    </source>
</evidence>
<feature type="transmembrane region" description="Helical" evidence="5">
    <location>
        <begin position="198"/>
        <end position="220"/>
    </location>
</feature>
<comment type="caution">
    <text evidence="7">The sequence shown here is derived from an EMBL/GenBank/DDBJ whole genome shotgun (WGS) entry which is preliminary data.</text>
</comment>
<gene>
    <name evidence="7" type="ORF">B9Z19DRAFT_1141771</name>
</gene>
<feature type="transmembrane region" description="Helical" evidence="5">
    <location>
        <begin position="92"/>
        <end position="113"/>
    </location>
</feature>
<evidence type="ECO:0000256" key="4">
    <source>
        <dbReference type="ARBA" id="ARBA00023136"/>
    </source>
</evidence>
<name>A0A2T6ZT29_TUBBO</name>
<feature type="transmembrane region" description="Helical" evidence="5">
    <location>
        <begin position="240"/>
        <end position="263"/>
    </location>
</feature>
<comment type="subcellular location">
    <subcellularLocation>
        <location evidence="1">Membrane</location>
        <topology evidence="1">Multi-pass membrane protein</topology>
    </subcellularLocation>
</comment>
<evidence type="ECO:0000313" key="7">
    <source>
        <dbReference type="EMBL" id="PUU78637.1"/>
    </source>
</evidence>
<keyword evidence="3 5" id="KW-1133">Transmembrane helix</keyword>
<dbReference type="GO" id="GO:0140359">
    <property type="term" value="F:ABC-type transporter activity"/>
    <property type="evidence" value="ECO:0007669"/>
    <property type="project" value="InterPro"/>
</dbReference>
<dbReference type="OrthoDB" id="8061355at2759"/>
<evidence type="ECO:0000256" key="3">
    <source>
        <dbReference type="ARBA" id="ARBA00022989"/>
    </source>
</evidence>
<feature type="transmembrane region" description="Helical" evidence="5">
    <location>
        <begin position="275"/>
        <end position="295"/>
    </location>
</feature>
<evidence type="ECO:0000313" key="8">
    <source>
        <dbReference type="Proteomes" id="UP000244722"/>
    </source>
</evidence>
<dbReference type="GO" id="GO:0016020">
    <property type="term" value="C:membrane"/>
    <property type="evidence" value="ECO:0007669"/>
    <property type="project" value="UniProtKB-SubCell"/>
</dbReference>
<dbReference type="InterPro" id="IPR013525">
    <property type="entry name" value="ABC2_TM"/>
</dbReference>
<keyword evidence="8" id="KW-1185">Reference proteome</keyword>
<dbReference type="AlphaFoldDB" id="A0A2T6ZT29"/>
<dbReference type="Proteomes" id="UP000244722">
    <property type="component" value="Unassembled WGS sequence"/>
</dbReference>